<dbReference type="InterPro" id="IPR036633">
    <property type="entry name" value="Prn/Lys/Arg_de-COase_C_sf"/>
</dbReference>
<dbReference type="InterPro" id="IPR052357">
    <property type="entry name" value="Orn_Lys_Arg_decarboxylase-I"/>
</dbReference>
<name>A0AAV1HWK7_9CHLO</name>
<proteinExistence type="inferred from homology"/>
<evidence type="ECO:0000259" key="6">
    <source>
        <dbReference type="Pfam" id="PF01276"/>
    </source>
</evidence>
<feature type="domain" description="Orn/Lys/Arg decarboxylase C-terminal" evidence="7">
    <location>
        <begin position="447"/>
        <end position="513"/>
    </location>
</feature>
<keyword evidence="3" id="KW-0210">Decarboxylase</keyword>
<dbReference type="InterPro" id="IPR000310">
    <property type="entry name" value="Orn/Lys/Arg_deCO2ase_major_dom"/>
</dbReference>
<comment type="caution">
    <text evidence="8">The sequence shown here is derived from an EMBL/GenBank/DDBJ whole genome shotgun (WGS) entry which is preliminary data.</text>
</comment>
<keyword evidence="4" id="KW-0663">Pyridoxal phosphate</keyword>
<dbReference type="EMBL" id="CAUYUE010000003">
    <property type="protein sequence ID" value="CAK0751055.1"/>
    <property type="molecule type" value="Genomic_DNA"/>
</dbReference>
<dbReference type="PANTHER" id="PTHR43277">
    <property type="entry name" value="ARGININE DECARBOXYLASE"/>
    <property type="match status" value="1"/>
</dbReference>
<evidence type="ECO:0000256" key="1">
    <source>
        <dbReference type="ARBA" id="ARBA00001933"/>
    </source>
</evidence>
<dbReference type="InterPro" id="IPR015424">
    <property type="entry name" value="PyrdxlP-dep_Trfase"/>
</dbReference>
<dbReference type="GO" id="GO:0016831">
    <property type="term" value="F:carboxy-lyase activity"/>
    <property type="evidence" value="ECO:0007669"/>
    <property type="project" value="UniProtKB-KW"/>
</dbReference>
<evidence type="ECO:0000256" key="2">
    <source>
        <dbReference type="ARBA" id="ARBA00010671"/>
    </source>
</evidence>
<evidence type="ECO:0000256" key="4">
    <source>
        <dbReference type="ARBA" id="ARBA00022898"/>
    </source>
</evidence>
<evidence type="ECO:0000313" key="8">
    <source>
        <dbReference type="EMBL" id="CAK0751055.1"/>
    </source>
</evidence>
<dbReference type="InterPro" id="IPR008286">
    <property type="entry name" value="Prn/Lys/Arg_de-COase_C"/>
</dbReference>
<comment type="cofactor">
    <cofactor evidence="1">
        <name>pyridoxal 5'-phosphate</name>
        <dbReference type="ChEBI" id="CHEBI:597326"/>
    </cofactor>
</comment>
<keyword evidence="9" id="KW-1185">Reference proteome</keyword>
<gene>
    <name evidence="8" type="ORF">CVIRNUC_002038</name>
</gene>
<evidence type="ECO:0000259" key="7">
    <source>
        <dbReference type="Pfam" id="PF03711"/>
    </source>
</evidence>
<comment type="similarity">
    <text evidence="2">Belongs to the Orn/Lys/Arg decarboxylase class-I family.</text>
</comment>
<keyword evidence="5" id="KW-0456">Lyase</keyword>
<dbReference type="Gene3D" id="3.90.100.10">
    <property type="entry name" value="Orn/Lys/Arg decarboxylase, C-terminal domain"/>
    <property type="match status" value="1"/>
</dbReference>
<dbReference type="Pfam" id="PF01276">
    <property type="entry name" value="OKR_DC_1"/>
    <property type="match status" value="1"/>
</dbReference>
<evidence type="ECO:0008006" key="10">
    <source>
        <dbReference type="Google" id="ProtNLM"/>
    </source>
</evidence>
<reference evidence="8 9" key="1">
    <citation type="submission" date="2023-10" db="EMBL/GenBank/DDBJ databases">
        <authorList>
            <person name="Maclean D."/>
            <person name="Macfadyen A."/>
        </authorList>
    </citation>
    <scope>NUCLEOTIDE SEQUENCE [LARGE SCALE GENOMIC DNA]</scope>
</reference>
<dbReference type="Proteomes" id="UP001314263">
    <property type="component" value="Unassembled WGS sequence"/>
</dbReference>
<evidence type="ECO:0000313" key="9">
    <source>
        <dbReference type="Proteomes" id="UP001314263"/>
    </source>
</evidence>
<dbReference type="Pfam" id="PF03711">
    <property type="entry name" value="OKR_DC_1_C"/>
    <property type="match status" value="1"/>
</dbReference>
<dbReference type="InterPro" id="IPR015421">
    <property type="entry name" value="PyrdxlP-dep_Trfase_major"/>
</dbReference>
<organism evidence="8 9">
    <name type="scientific">Coccomyxa viridis</name>
    <dbReference type="NCBI Taxonomy" id="1274662"/>
    <lineage>
        <taxon>Eukaryota</taxon>
        <taxon>Viridiplantae</taxon>
        <taxon>Chlorophyta</taxon>
        <taxon>core chlorophytes</taxon>
        <taxon>Trebouxiophyceae</taxon>
        <taxon>Trebouxiophyceae incertae sedis</taxon>
        <taxon>Coccomyxaceae</taxon>
        <taxon>Coccomyxa</taxon>
    </lineage>
</organism>
<feature type="domain" description="Orn/Lys/Arg decarboxylases family 1 pyridoxal-P attachment site" evidence="6">
    <location>
        <begin position="59"/>
        <end position="319"/>
    </location>
</feature>
<sequence>MCETVYYLVQGAWPCWYGPSVSVVHCAASKGLSDQTARSRQDRVPLVDAVRAAGDVNTVYPFHIPGHKRGLGAPEAVKDIIGPGTLRYDLTEVKGLDYLSYPTGVIQEAQDLAAEAFGAEQTWFLVNGTTAGIHAAVMATCGPGTALLVARNCHLAAFSALVLSGAIPEWMRPECNSAVGIAVSLSVQALQAALAKAASMQLRVGAVLVVSPSYYGTCSDIAGLATLCHEHHIPLIVDEAHGGHFAFAEQFPQSALSQGADIAIQSTHKVLGSMGQSSMLHAQGALVDRTRISRALQTLQTSSPSYLLMSSLDAARHQAMQPSTWTEPIQAAMRICEGLCNLPGITLLEGLPGALESDLLRITVVVDGLLLTGWKVSEILQQEHAVIPELASLKVVVFALGPGTTLQHAEGLIRAMDAICSKHAQQRNVQAGQAASNLAELLALGVSCMQQEADMATTPREAAFLSARRVPIQEACGCVSAELLCPYPPGVPVLFPGEYIRQDTIMLLQAVQNMGGVVMGAGDESLHTIGVL</sequence>
<evidence type="ECO:0000256" key="5">
    <source>
        <dbReference type="ARBA" id="ARBA00023239"/>
    </source>
</evidence>
<dbReference type="PANTHER" id="PTHR43277:SF4">
    <property type="entry name" value="ARGININE DECARBOXYLASE"/>
    <property type="match status" value="1"/>
</dbReference>
<accession>A0AAV1HWK7</accession>
<evidence type="ECO:0000256" key="3">
    <source>
        <dbReference type="ARBA" id="ARBA00022793"/>
    </source>
</evidence>
<dbReference type="Gene3D" id="3.40.640.10">
    <property type="entry name" value="Type I PLP-dependent aspartate aminotransferase-like (Major domain)"/>
    <property type="match status" value="1"/>
</dbReference>
<dbReference type="SUPFAM" id="SSF55904">
    <property type="entry name" value="Ornithine decarboxylase C-terminal domain"/>
    <property type="match status" value="1"/>
</dbReference>
<protein>
    <recommendedName>
        <fullName evidence="10">Arginine decarboxylase</fullName>
    </recommendedName>
</protein>
<dbReference type="AlphaFoldDB" id="A0AAV1HWK7"/>
<dbReference type="SUPFAM" id="SSF53383">
    <property type="entry name" value="PLP-dependent transferases"/>
    <property type="match status" value="1"/>
</dbReference>